<sequence>MQTGVVIIILFYGATLKNGLVNIFYHLMPSYSVKIADVLKFSVSAKFTKVKF</sequence>
<reference evidence="3" key="1">
    <citation type="submission" date="2017-02" db="EMBL/GenBank/DDBJ databases">
        <authorList>
            <person name="Daims H."/>
        </authorList>
    </citation>
    <scope>NUCLEOTIDE SEQUENCE [LARGE SCALE GENOMIC DNA]</scope>
</reference>
<feature type="transmembrane region" description="Helical" evidence="1">
    <location>
        <begin position="6"/>
        <end position="25"/>
    </location>
</feature>
<keyword evidence="3" id="KW-1185">Reference proteome</keyword>
<accession>A0A1R4H280</accession>
<dbReference type="AlphaFoldDB" id="A0A1R4H280"/>
<evidence type="ECO:0000313" key="2">
    <source>
        <dbReference type="EMBL" id="SJM90364.1"/>
    </source>
</evidence>
<gene>
    <name evidence="2" type="ORF">CRENPOLYSF2_160031</name>
</gene>
<keyword evidence="1" id="KW-1133">Transmembrane helix</keyword>
<proteinExistence type="predicted"/>
<keyword evidence="1" id="KW-0472">Membrane</keyword>
<organism evidence="2 3">
    <name type="scientific">Crenothrix polyspora</name>
    <dbReference type="NCBI Taxonomy" id="360316"/>
    <lineage>
        <taxon>Bacteria</taxon>
        <taxon>Pseudomonadati</taxon>
        <taxon>Pseudomonadota</taxon>
        <taxon>Gammaproteobacteria</taxon>
        <taxon>Methylococcales</taxon>
        <taxon>Crenotrichaceae</taxon>
        <taxon>Crenothrix</taxon>
    </lineage>
</organism>
<evidence type="ECO:0000313" key="3">
    <source>
        <dbReference type="Proteomes" id="UP000195442"/>
    </source>
</evidence>
<dbReference type="EMBL" id="FUKJ01000068">
    <property type="protein sequence ID" value="SJM90364.1"/>
    <property type="molecule type" value="Genomic_DNA"/>
</dbReference>
<protein>
    <submittedName>
        <fullName evidence="2">Uncharacterized protein</fullName>
    </submittedName>
</protein>
<keyword evidence="1" id="KW-0812">Transmembrane</keyword>
<evidence type="ECO:0000256" key="1">
    <source>
        <dbReference type="SAM" id="Phobius"/>
    </source>
</evidence>
<dbReference type="Proteomes" id="UP000195442">
    <property type="component" value="Unassembled WGS sequence"/>
</dbReference>
<name>A0A1R4H280_9GAMM</name>